<keyword evidence="4" id="KW-0808">Transferase</keyword>
<keyword evidence="2" id="KW-0784">Thiamine biosynthesis</keyword>
<dbReference type="PANTHER" id="PTHR20857">
    <property type="entry name" value="THIAMINE-PHOSPHATE PYROPHOSPHORYLASE"/>
    <property type="match status" value="1"/>
</dbReference>
<accession>A0ABU1IDF2</accession>
<dbReference type="EC" id="2.5.1.3" evidence="4"/>
<evidence type="ECO:0000259" key="3">
    <source>
        <dbReference type="Pfam" id="PF02581"/>
    </source>
</evidence>
<dbReference type="SUPFAM" id="SSF51391">
    <property type="entry name" value="Thiamin phosphate synthase"/>
    <property type="match status" value="1"/>
</dbReference>
<evidence type="ECO:0000313" key="5">
    <source>
        <dbReference type="Proteomes" id="UP001267710"/>
    </source>
</evidence>
<dbReference type="GO" id="GO:0004789">
    <property type="term" value="F:thiamine-phosphate diphosphorylase activity"/>
    <property type="evidence" value="ECO:0007669"/>
    <property type="project" value="UniProtKB-EC"/>
</dbReference>
<dbReference type="InterPro" id="IPR036206">
    <property type="entry name" value="ThiamineP_synth_sf"/>
</dbReference>
<dbReference type="Pfam" id="PF02581">
    <property type="entry name" value="TMP-TENI"/>
    <property type="match status" value="1"/>
</dbReference>
<name>A0ABU1IDF2_9BURK</name>
<sequence>MAEPHCSDAAPADASVEAMAQAILDAHGGDYADFPPQPAPAPQGGDAVYRAALQACSALGFIAHDAQTLAHAWAAQTRRSGRFDPTLWPDAPEDFGLQPRPAAQPFPACPDALGMYAVLPDAEWVGRMARAGVPTVQLRFKSTDAQAVEREVAAAVQAVQGTSALLFINDHWQQAIAAGAYGVHLGQEDLDALRPDELAAIRDAGLRLGVSTHGYAEMVRADRASPSYIAMGAVFPTTLKKMATVPQGTARLKAYARLMRHYPQVAIGGIGREQFPEVLASGAGSIAVVRAIVNAAQPEEAAQELMQALAQHTRHGRPT</sequence>
<dbReference type="Gene3D" id="3.20.20.70">
    <property type="entry name" value="Aldolase class I"/>
    <property type="match status" value="1"/>
</dbReference>
<dbReference type="RefSeq" id="WP_405043726.1">
    <property type="nucleotide sequence ID" value="NZ_JAVIZX010000001.1"/>
</dbReference>
<keyword evidence="5" id="KW-1185">Reference proteome</keyword>
<comment type="caution">
    <text evidence="4">The sequence shown here is derived from an EMBL/GenBank/DDBJ whole genome shotgun (WGS) entry which is preliminary data.</text>
</comment>
<comment type="pathway">
    <text evidence="1">Cofactor biosynthesis; thiamine diphosphate biosynthesis.</text>
</comment>
<dbReference type="CDD" id="cd00564">
    <property type="entry name" value="TMP_TenI"/>
    <property type="match status" value="1"/>
</dbReference>
<protein>
    <submittedName>
        <fullName evidence="4">Thiamine-phosphate pyrophosphorylase</fullName>
        <ecNumber evidence="4">2.5.1.3</ecNumber>
    </submittedName>
</protein>
<evidence type="ECO:0000256" key="1">
    <source>
        <dbReference type="ARBA" id="ARBA00004948"/>
    </source>
</evidence>
<dbReference type="InterPro" id="IPR022998">
    <property type="entry name" value="ThiamineP_synth_TenI"/>
</dbReference>
<dbReference type="EMBL" id="JAVIZX010000001">
    <property type="protein sequence ID" value="MDR6215265.1"/>
    <property type="molecule type" value="Genomic_DNA"/>
</dbReference>
<evidence type="ECO:0000256" key="2">
    <source>
        <dbReference type="ARBA" id="ARBA00022977"/>
    </source>
</evidence>
<dbReference type="Proteomes" id="UP001267710">
    <property type="component" value="Unassembled WGS sequence"/>
</dbReference>
<evidence type="ECO:0000313" key="4">
    <source>
        <dbReference type="EMBL" id="MDR6215265.1"/>
    </source>
</evidence>
<reference evidence="4 5" key="1">
    <citation type="submission" date="2023-08" db="EMBL/GenBank/DDBJ databases">
        <title>Functional and genomic diversity of the sorghum phyllosphere microbiome.</title>
        <authorList>
            <person name="Shade A."/>
        </authorList>
    </citation>
    <scope>NUCLEOTIDE SEQUENCE [LARGE SCALE GENOMIC DNA]</scope>
    <source>
        <strain evidence="4 5">SORGH_AS_0335</strain>
    </source>
</reference>
<dbReference type="InterPro" id="IPR013785">
    <property type="entry name" value="Aldolase_TIM"/>
</dbReference>
<proteinExistence type="predicted"/>
<gene>
    <name evidence="4" type="ORF">QE399_002954</name>
</gene>
<feature type="domain" description="Thiamine phosphate synthase/TenI" evidence="3">
    <location>
        <begin position="122"/>
        <end position="292"/>
    </location>
</feature>
<organism evidence="4 5">
    <name type="scientific">Paracidovorax wautersii</name>
    <dbReference type="NCBI Taxonomy" id="1177982"/>
    <lineage>
        <taxon>Bacteria</taxon>
        <taxon>Pseudomonadati</taxon>
        <taxon>Pseudomonadota</taxon>
        <taxon>Betaproteobacteria</taxon>
        <taxon>Burkholderiales</taxon>
        <taxon>Comamonadaceae</taxon>
        <taxon>Paracidovorax</taxon>
    </lineage>
</organism>
<dbReference type="PANTHER" id="PTHR20857:SF15">
    <property type="entry name" value="THIAMINE-PHOSPHATE SYNTHASE"/>
    <property type="match status" value="1"/>
</dbReference>